<sequence length="244" mass="26473">MPPTSQHTTGAFIVALGVLILSFDALLIRLVNAPEWDVVFWRGLLMAFTLFLAIAIQNKNSMRLFLSFGWPALFTALIQGVGSALFVLAVNHTSVANTVVLIATAPLFAAMALGGNLTLLRRYHEMPRMPVVAVSGLITAALAIPLSNPLELSTQSYAWLALMGMVQMPAALVMITLGTRYLTSPEVSLFILLETLFGPIWVWLVLGETVSPETLGGGMIIVGTLAIYSWLNIQQARFVSIQKM</sequence>
<keyword evidence="4" id="KW-1185">Reference proteome</keyword>
<feature type="transmembrane region" description="Helical" evidence="1">
    <location>
        <begin position="95"/>
        <end position="119"/>
    </location>
</feature>
<protein>
    <recommendedName>
        <fullName evidence="2">EamA domain-containing protein</fullName>
    </recommendedName>
</protein>
<feature type="transmembrane region" description="Helical" evidence="1">
    <location>
        <begin position="12"/>
        <end position="32"/>
    </location>
</feature>
<keyword evidence="1" id="KW-0472">Membrane</keyword>
<dbReference type="OrthoDB" id="5192439at2"/>
<dbReference type="InterPro" id="IPR000620">
    <property type="entry name" value="EamA_dom"/>
</dbReference>
<dbReference type="SUPFAM" id="SSF103481">
    <property type="entry name" value="Multidrug resistance efflux transporter EmrE"/>
    <property type="match status" value="1"/>
</dbReference>
<evidence type="ECO:0000313" key="4">
    <source>
        <dbReference type="Proteomes" id="UP000190896"/>
    </source>
</evidence>
<evidence type="ECO:0000313" key="3">
    <source>
        <dbReference type="EMBL" id="OOZ36566.1"/>
    </source>
</evidence>
<keyword evidence="1" id="KW-1133">Transmembrane helix</keyword>
<dbReference type="GO" id="GO:0016020">
    <property type="term" value="C:membrane"/>
    <property type="evidence" value="ECO:0007669"/>
    <property type="project" value="InterPro"/>
</dbReference>
<dbReference type="PANTHER" id="PTHR22911">
    <property type="entry name" value="ACYL-MALONYL CONDENSING ENZYME-RELATED"/>
    <property type="match status" value="1"/>
</dbReference>
<gene>
    <name evidence="3" type="ORF">BOW51_06620</name>
</gene>
<name>A0A1T2KV19_9GAMM</name>
<evidence type="ECO:0000259" key="2">
    <source>
        <dbReference type="Pfam" id="PF00892"/>
    </source>
</evidence>
<organism evidence="3 4">
    <name type="scientific">Solemya velesiana gill symbiont</name>
    <dbReference type="NCBI Taxonomy" id="1918948"/>
    <lineage>
        <taxon>Bacteria</taxon>
        <taxon>Pseudomonadati</taxon>
        <taxon>Pseudomonadota</taxon>
        <taxon>Gammaproteobacteria</taxon>
        <taxon>sulfur-oxidizing symbionts</taxon>
    </lineage>
</organism>
<keyword evidence="1" id="KW-0812">Transmembrane</keyword>
<dbReference type="Proteomes" id="UP000190896">
    <property type="component" value="Unassembled WGS sequence"/>
</dbReference>
<feature type="transmembrane region" description="Helical" evidence="1">
    <location>
        <begin position="156"/>
        <end position="175"/>
    </location>
</feature>
<feature type="domain" description="EamA" evidence="2">
    <location>
        <begin position="110"/>
        <end position="227"/>
    </location>
</feature>
<dbReference type="EMBL" id="MPRJ01000034">
    <property type="protein sequence ID" value="OOZ36566.1"/>
    <property type="molecule type" value="Genomic_DNA"/>
</dbReference>
<feature type="transmembrane region" description="Helical" evidence="1">
    <location>
        <begin position="38"/>
        <end position="56"/>
    </location>
</feature>
<proteinExistence type="predicted"/>
<dbReference type="AlphaFoldDB" id="A0A1T2KV19"/>
<dbReference type="RefSeq" id="WP_078486979.1">
    <property type="nucleotide sequence ID" value="NZ_MPRJ01000034.1"/>
</dbReference>
<feature type="transmembrane region" description="Helical" evidence="1">
    <location>
        <begin position="216"/>
        <end position="233"/>
    </location>
</feature>
<dbReference type="InterPro" id="IPR037185">
    <property type="entry name" value="EmrE-like"/>
</dbReference>
<reference evidence="3 4" key="1">
    <citation type="submission" date="2016-11" db="EMBL/GenBank/DDBJ databases">
        <title>Mixed transmission modes and dynamic genome evolution in an obligate animal-bacterial symbiosis.</title>
        <authorList>
            <person name="Russell S.L."/>
            <person name="Corbett-Detig R.B."/>
            <person name="Cavanaugh C.M."/>
        </authorList>
    </citation>
    <scope>NUCLEOTIDE SEQUENCE [LARGE SCALE GENOMIC DNA]</scope>
    <source>
        <strain evidence="3">Se-Cadez</strain>
    </source>
</reference>
<accession>A0A1T2KV19</accession>
<evidence type="ECO:0000256" key="1">
    <source>
        <dbReference type="SAM" id="Phobius"/>
    </source>
</evidence>
<feature type="transmembrane region" description="Helical" evidence="1">
    <location>
        <begin position="68"/>
        <end position="89"/>
    </location>
</feature>
<feature type="transmembrane region" description="Helical" evidence="1">
    <location>
        <begin position="131"/>
        <end position="150"/>
    </location>
</feature>
<feature type="transmembrane region" description="Helical" evidence="1">
    <location>
        <begin position="187"/>
        <end position="204"/>
    </location>
</feature>
<comment type="caution">
    <text evidence="3">The sequence shown here is derived from an EMBL/GenBank/DDBJ whole genome shotgun (WGS) entry which is preliminary data.</text>
</comment>
<dbReference type="Pfam" id="PF00892">
    <property type="entry name" value="EamA"/>
    <property type="match status" value="1"/>
</dbReference>